<evidence type="ECO:0000313" key="1">
    <source>
        <dbReference type="EMBL" id="MCI58181.1"/>
    </source>
</evidence>
<protein>
    <submittedName>
        <fullName evidence="1">F-box protein</fullName>
    </submittedName>
</protein>
<reference evidence="1 2" key="1">
    <citation type="journal article" date="2018" name="Front. Plant Sci.">
        <title>Red Clover (Trifolium pratense) and Zigzag Clover (T. medium) - A Picture of Genomic Similarities and Differences.</title>
        <authorList>
            <person name="Dluhosova J."/>
            <person name="Istvanek J."/>
            <person name="Nedelnik J."/>
            <person name="Repkova J."/>
        </authorList>
    </citation>
    <scope>NUCLEOTIDE SEQUENCE [LARGE SCALE GENOMIC DNA]</scope>
    <source>
        <strain evidence="2">cv. 10/8</strain>
        <tissue evidence="1">Leaf</tissue>
    </source>
</reference>
<accession>A0A392TAN7</accession>
<organism evidence="1 2">
    <name type="scientific">Trifolium medium</name>
    <dbReference type="NCBI Taxonomy" id="97028"/>
    <lineage>
        <taxon>Eukaryota</taxon>
        <taxon>Viridiplantae</taxon>
        <taxon>Streptophyta</taxon>
        <taxon>Embryophyta</taxon>
        <taxon>Tracheophyta</taxon>
        <taxon>Spermatophyta</taxon>
        <taxon>Magnoliopsida</taxon>
        <taxon>eudicotyledons</taxon>
        <taxon>Gunneridae</taxon>
        <taxon>Pentapetalae</taxon>
        <taxon>rosids</taxon>
        <taxon>fabids</taxon>
        <taxon>Fabales</taxon>
        <taxon>Fabaceae</taxon>
        <taxon>Papilionoideae</taxon>
        <taxon>50 kb inversion clade</taxon>
        <taxon>NPAAA clade</taxon>
        <taxon>Hologalegina</taxon>
        <taxon>IRL clade</taxon>
        <taxon>Trifolieae</taxon>
        <taxon>Trifolium</taxon>
    </lineage>
</organism>
<name>A0A392TAN7_9FABA</name>
<sequence length="46" mass="5019">MDDSEITATNNLFSAVVTLTSPPLPTLPEDVIPEILCRLPVKLLLQ</sequence>
<comment type="caution">
    <text evidence="1">The sequence shown here is derived from an EMBL/GenBank/DDBJ whole genome shotgun (WGS) entry which is preliminary data.</text>
</comment>
<evidence type="ECO:0000313" key="2">
    <source>
        <dbReference type="Proteomes" id="UP000265520"/>
    </source>
</evidence>
<dbReference type="Proteomes" id="UP000265520">
    <property type="component" value="Unassembled WGS sequence"/>
</dbReference>
<feature type="non-terminal residue" evidence="1">
    <location>
        <position position="46"/>
    </location>
</feature>
<proteinExistence type="predicted"/>
<dbReference type="EMBL" id="LXQA010541907">
    <property type="protein sequence ID" value="MCI58181.1"/>
    <property type="molecule type" value="Genomic_DNA"/>
</dbReference>
<keyword evidence="2" id="KW-1185">Reference proteome</keyword>
<dbReference type="AlphaFoldDB" id="A0A392TAN7"/>